<feature type="compositionally biased region" description="Basic and acidic residues" evidence="3">
    <location>
        <begin position="120"/>
        <end position="142"/>
    </location>
</feature>
<evidence type="ECO:0000256" key="3">
    <source>
        <dbReference type="SAM" id="MobiDB-lite"/>
    </source>
</evidence>
<dbReference type="Pfam" id="PF00436">
    <property type="entry name" value="SSB"/>
    <property type="match status" value="1"/>
</dbReference>
<accession>A0A858BXD1</accession>
<gene>
    <name evidence="4" type="ORF">Ami103574_10750</name>
</gene>
<evidence type="ECO:0000313" key="4">
    <source>
        <dbReference type="EMBL" id="QIB69768.1"/>
    </source>
</evidence>
<name>A0A858BXD1_9FIRM</name>
<dbReference type="EMBL" id="CP048649">
    <property type="protein sequence ID" value="QIB69768.1"/>
    <property type="molecule type" value="Genomic_DNA"/>
</dbReference>
<protein>
    <submittedName>
        <fullName evidence="4">Single-stranded DNA-binding protein</fullName>
    </submittedName>
</protein>
<keyword evidence="5" id="KW-1185">Reference proteome</keyword>
<reference evidence="4 5" key="1">
    <citation type="submission" date="2020-02" db="EMBL/GenBank/DDBJ databases">
        <authorList>
            <person name="Kim Y.B."/>
            <person name="Roh S.W."/>
        </authorList>
    </citation>
    <scope>NUCLEOTIDE SEQUENCE [LARGE SCALE GENOMIC DNA]</scope>
    <source>
        <strain evidence="4 5">DSM 103574</strain>
    </source>
</reference>
<dbReference type="AlphaFoldDB" id="A0A858BXD1"/>
<dbReference type="PROSITE" id="PS50935">
    <property type="entry name" value="SSB"/>
    <property type="match status" value="1"/>
</dbReference>
<keyword evidence="1 2" id="KW-0238">DNA-binding</keyword>
<organism evidence="4 5">
    <name type="scientific">Aminipila butyrica</name>
    <dbReference type="NCBI Taxonomy" id="433296"/>
    <lineage>
        <taxon>Bacteria</taxon>
        <taxon>Bacillati</taxon>
        <taxon>Bacillota</taxon>
        <taxon>Clostridia</taxon>
        <taxon>Peptostreptococcales</taxon>
        <taxon>Anaerovoracaceae</taxon>
        <taxon>Aminipila</taxon>
    </lineage>
</organism>
<dbReference type="RefSeq" id="WP_163067008.1">
    <property type="nucleotide sequence ID" value="NZ_CP048649.1"/>
</dbReference>
<dbReference type="InterPro" id="IPR000424">
    <property type="entry name" value="Primosome_PriB/ssb"/>
</dbReference>
<dbReference type="Proteomes" id="UP000466848">
    <property type="component" value="Chromosome"/>
</dbReference>
<evidence type="ECO:0000256" key="2">
    <source>
        <dbReference type="PROSITE-ProRule" id="PRU00252"/>
    </source>
</evidence>
<evidence type="ECO:0000313" key="5">
    <source>
        <dbReference type="Proteomes" id="UP000466848"/>
    </source>
</evidence>
<dbReference type="KEGG" id="abut:Ami103574_10750"/>
<feature type="region of interest" description="Disordered" evidence="3">
    <location>
        <begin position="119"/>
        <end position="160"/>
    </location>
</feature>
<dbReference type="GO" id="GO:0003697">
    <property type="term" value="F:single-stranded DNA binding"/>
    <property type="evidence" value="ECO:0007669"/>
    <property type="project" value="InterPro"/>
</dbReference>
<dbReference type="SUPFAM" id="SSF50249">
    <property type="entry name" value="Nucleic acid-binding proteins"/>
    <property type="match status" value="1"/>
</dbReference>
<dbReference type="InterPro" id="IPR012340">
    <property type="entry name" value="NA-bd_OB-fold"/>
</dbReference>
<proteinExistence type="predicted"/>
<evidence type="ECO:0000256" key="1">
    <source>
        <dbReference type="ARBA" id="ARBA00023125"/>
    </source>
</evidence>
<sequence>MLNVMAGRLAEDPQVRQIPNGTYVCNTTVYVWPGKKGASPNSPDRDSIPVKIEAWGEQALDIAKYNKGETVQFVGKVIDIKYRPKGLDRDLTVMGFEVKRIDHNKSILTEFNEILSGYAYEKDQKDKQEEKNKGMDSKEPKQKQQQQQPTPKEAKAELTR</sequence>
<dbReference type="Gene3D" id="2.40.50.140">
    <property type="entry name" value="Nucleic acid-binding proteins"/>
    <property type="match status" value="1"/>
</dbReference>